<sequence>MPQTSSRTQTPSLNPRSGAKVSESRSVTRVKLLESGFGFRSGFGVQGPVSGVGSGDMLRLGLGFDPGRGPSGSRFGFRLGLELEAGLRSMWESRVRGPGPVGPEFGSCLRGLASVQG</sequence>
<proteinExistence type="predicted"/>
<evidence type="ECO:0000313" key="2">
    <source>
        <dbReference type="EnsemblPlants" id="cds.evm.model.08.1822"/>
    </source>
</evidence>
<feature type="compositionally biased region" description="Polar residues" evidence="1">
    <location>
        <begin position="1"/>
        <end position="15"/>
    </location>
</feature>
<dbReference type="Gramene" id="evm.model.08.1822">
    <property type="protein sequence ID" value="cds.evm.model.08.1822"/>
    <property type="gene ID" value="evm.TU.08.1822"/>
</dbReference>
<dbReference type="EnsemblPlants" id="evm.model.08.1822">
    <property type="protein sequence ID" value="cds.evm.model.08.1822"/>
    <property type="gene ID" value="evm.TU.08.1822"/>
</dbReference>
<accession>A0A803Q9X0</accession>
<evidence type="ECO:0000256" key="1">
    <source>
        <dbReference type="SAM" id="MobiDB-lite"/>
    </source>
</evidence>
<reference evidence="2" key="1">
    <citation type="submission" date="2018-11" db="EMBL/GenBank/DDBJ databases">
        <authorList>
            <person name="Grassa J C."/>
        </authorList>
    </citation>
    <scope>NUCLEOTIDE SEQUENCE [LARGE SCALE GENOMIC DNA]</scope>
</reference>
<reference evidence="2" key="2">
    <citation type="submission" date="2021-03" db="UniProtKB">
        <authorList>
            <consortium name="EnsemblPlants"/>
        </authorList>
    </citation>
    <scope>IDENTIFICATION</scope>
</reference>
<dbReference type="Proteomes" id="UP000596661">
    <property type="component" value="Chromosome 8"/>
</dbReference>
<organism evidence="2 3">
    <name type="scientific">Cannabis sativa</name>
    <name type="common">Hemp</name>
    <name type="synonym">Marijuana</name>
    <dbReference type="NCBI Taxonomy" id="3483"/>
    <lineage>
        <taxon>Eukaryota</taxon>
        <taxon>Viridiplantae</taxon>
        <taxon>Streptophyta</taxon>
        <taxon>Embryophyta</taxon>
        <taxon>Tracheophyta</taxon>
        <taxon>Spermatophyta</taxon>
        <taxon>Magnoliopsida</taxon>
        <taxon>eudicotyledons</taxon>
        <taxon>Gunneridae</taxon>
        <taxon>Pentapetalae</taxon>
        <taxon>rosids</taxon>
        <taxon>fabids</taxon>
        <taxon>Rosales</taxon>
        <taxon>Cannabaceae</taxon>
        <taxon>Cannabis</taxon>
    </lineage>
</organism>
<dbReference type="EMBL" id="UZAU01000717">
    <property type="status" value="NOT_ANNOTATED_CDS"/>
    <property type="molecule type" value="Genomic_DNA"/>
</dbReference>
<keyword evidence="3" id="KW-1185">Reference proteome</keyword>
<feature type="region of interest" description="Disordered" evidence="1">
    <location>
        <begin position="1"/>
        <end position="25"/>
    </location>
</feature>
<protein>
    <submittedName>
        <fullName evidence="2">Uncharacterized protein</fullName>
    </submittedName>
</protein>
<dbReference type="AlphaFoldDB" id="A0A803Q9X0"/>
<name>A0A803Q9X0_CANSA</name>
<evidence type="ECO:0000313" key="3">
    <source>
        <dbReference type="Proteomes" id="UP000596661"/>
    </source>
</evidence>